<organism evidence="1 2">
    <name type="scientific">Pseudomonas entomophila (strain L48)</name>
    <dbReference type="NCBI Taxonomy" id="384676"/>
    <lineage>
        <taxon>Bacteria</taxon>
        <taxon>Pseudomonadati</taxon>
        <taxon>Pseudomonadota</taxon>
        <taxon>Gammaproteobacteria</taxon>
        <taxon>Pseudomonadales</taxon>
        <taxon>Pseudomonadaceae</taxon>
        <taxon>Pseudomonas</taxon>
    </lineage>
</organism>
<sequence length="125" mass="13988">MAAVFGQTSGLAGFHVLGFSPRTRLPPNPVRKVQVAISLNRHERFRMKKRVPDPPIPYISIISHLTVDEVRDHAAVLMSTIHKTAGVYLAFKPEDRPEVLVDNLCILAQLLQCLFEHARSQEVAP</sequence>
<proteinExistence type="predicted"/>
<protein>
    <recommendedName>
        <fullName evidence="3">DUF3077 domain-containing protein</fullName>
    </recommendedName>
</protein>
<evidence type="ECO:0000313" key="1">
    <source>
        <dbReference type="EMBL" id="CAK13844.1"/>
    </source>
</evidence>
<evidence type="ECO:0008006" key="3">
    <source>
        <dbReference type="Google" id="ProtNLM"/>
    </source>
</evidence>
<gene>
    <name evidence="1" type="ordered locus">PSEEN0938</name>
</gene>
<dbReference type="EMBL" id="CT573326">
    <property type="protein sequence ID" value="CAK13844.1"/>
    <property type="molecule type" value="Genomic_DNA"/>
</dbReference>
<dbReference type="AlphaFoldDB" id="Q1IER1"/>
<dbReference type="HOGENOM" id="CLU_1990731_0_0_6"/>
<evidence type="ECO:0000313" key="2">
    <source>
        <dbReference type="Proteomes" id="UP000000658"/>
    </source>
</evidence>
<reference evidence="1 2" key="1">
    <citation type="journal article" date="2006" name="Nat. Biotechnol.">
        <title>Complete genome sequence of the entomopathogenic and metabolically versatile soil bacterium Pseudomonas entomophila.</title>
        <authorList>
            <person name="Vodovar N."/>
            <person name="Vallenet D."/>
            <person name="Cruveiller S."/>
            <person name="Rouy Z."/>
            <person name="Barbe V."/>
            <person name="Acosta C."/>
            <person name="Cattolico L."/>
            <person name="Jubin C."/>
            <person name="Lajus A."/>
            <person name="Segurens B."/>
            <person name="Vacherie B."/>
            <person name="Wincker P."/>
            <person name="Weissenbach J."/>
            <person name="Lemaitre B."/>
            <person name="Medigue C."/>
            <person name="Boccard F."/>
        </authorList>
    </citation>
    <scope>NUCLEOTIDE SEQUENCE [LARGE SCALE GENOMIC DNA]</scope>
    <source>
        <strain evidence="1 2">L48</strain>
    </source>
</reference>
<accession>Q1IER1</accession>
<dbReference type="KEGG" id="pen:PSEEN0938"/>
<name>Q1IER1_PSEE4</name>
<dbReference type="Proteomes" id="UP000000658">
    <property type="component" value="Chromosome"/>
</dbReference>